<gene>
    <name evidence="2" type="ORF">Ark11_0596</name>
</gene>
<evidence type="ECO:0000313" key="3">
    <source>
        <dbReference type="Proteomes" id="UP000198651"/>
    </source>
</evidence>
<dbReference type="RefSeq" id="WP_092342861.1">
    <property type="nucleotide sequence ID" value="NZ_FLSL01000096.1"/>
</dbReference>
<dbReference type="EMBL" id="LN906597">
    <property type="protein sequence ID" value="CUT17433.1"/>
    <property type="molecule type" value="Genomic_DNA"/>
</dbReference>
<feature type="coiled-coil region" evidence="1">
    <location>
        <begin position="46"/>
        <end position="73"/>
    </location>
</feature>
<keyword evidence="1" id="KW-0175">Coiled coil</keyword>
<name>A0A0S4M0W5_9BURK</name>
<dbReference type="Proteomes" id="UP000198651">
    <property type="component" value="Chromosome I"/>
</dbReference>
<dbReference type="AlphaFoldDB" id="A0A0S4M0W5"/>
<keyword evidence="3" id="KW-1185">Reference proteome</keyword>
<proteinExistence type="predicted"/>
<sequence length="191" mass="22171">MRNTWWRKFFLVLFVSCFLFISYSFVVSSRCHFGEDYSSSERSYFISALMRRLDALEKENLELKERIESYSILGGVSSRRSSFIDVSNFRVSYDGSYYSYYALVSVGRGVKERQFSLNFFVECDWQSQSGLRSRSVCSPSGSLSFRYFSEIHGRLAFGSDHTHDRLLRVTLTVKDRNSSAKKTSVFDYSSS</sequence>
<dbReference type="STRING" id="1561003.Ark11_0596"/>
<dbReference type="OrthoDB" id="9871981at2"/>
<organism evidence="2 3">
    <name type="scientific">Candidatus Ichthyocystis hellenicum</name>
    <dbReference type="NCBI Taxonomy" id="1561003"/>
    <lineage>
        <taxon>Bacteria</taxon>
        <taxon>Pseudomonadati</taxon>
        <taxon>Pseudomonadota</taxon>
        <taxon>Betaproteobacteria</taxon>
        <taxon>Burkholderiales</taxon>
        <taxon>Candidatus Ichthyocystis</taxon>
    </lineage>
</organism>
<evidence type="ECO:0000313" key="2">
    <source>
        <dbReference type="EMBL" id="CUT17433.1"/>
    </source>
</evidence>
<accession>A0A0S4M0W5</accession>
<protein>
    <submittedName>
        <fullName evidence="2">Putative membrane protein</fullName>
    </submittedName>
</protein>
<reference evidence="3" key="1">
    <citation type="submission" date="2015-11" db="EMBL/GenBank/DDBJ databases">
        <authorList>
            <person name="Seth-Smith H.M.B."/>
        </authorList>
    </citation>
    <scope>NUCLEOTIDE SEQUENCE [LARGE SCALE GENOMIC DNA]</scope>
    <source>
        <strain evidence="3">2013Ark11</strain>
    </source>
</reference>
<evidence type="ECO:0000256" key="1">
    <source>
        <dbReference type="SAM" id="Coils"/>
    </source>
</evidence>